<sequence length="131" mass="13457">VPAGSQINLSQLPADGSGFDAVGIVDGDLLDLSGLEVEDVERNRWLELRGNMANELEKAIVAIIGSSEENIQKLRAEARAIRQRLAGKGARRDDAASVSSGDGTQRQSAAASTGAVETQAADAAASAKLAG</sequence>
<dbReference type="EMBL" id="CAUYUJ010004332">
    <property type="protein sequence ID" value="CAK0809162.1"/>
    <property type="molecule type" value="Genomic_DNA"/>
</dbReference>
<proteinExistence type="predicted"/>
<evidence type="ECO:0000313" key="3">
    <source>
        <dbReference type="Proteomes" id="UP001189429"/>
    </source>
</evidence>
<feature type="region of interest" description="Disordered" evidence="1">
    <location>
        <begin position="85"/>
        <end position="131"/>
    </location>
</feature>
<reference evidence="2" key="1">
    <citation type="submission" date="2023-10" db="EMBL/GenBank/DDBJ databases">
        <authorList>
            <person name="Chen Y."/>
            <person name="Shah S."/>
            <person name="Dougan E. K."/>
            <person name="Thang M."/>
            <person name="Chan C."/>
        </authorList>
    </citation>
    <scope>NUCLEOTIDE SEQUENCE [LARGE SCALE GENOMIC DNA]</scope>
</reference>
<accession>A0ABN9QSG5</accession>
<feature type="non-terminal residue" evidence="2">
    <location>
        <position position="1"/>
    </location>
</feature>
<evidence type="ECO:0000313" key="2">
    <source>
        <dbReference type="EMBL" id="CAK0809162.1"/>
    </source>
</evidence>
<name>A0ABN9QSG5_9DINO</name>
<feature type="compositionally biased region" description="Polar residues" evidence="1">
    <location>
        <begin position="97"/>
        <end position="111"/>
    </location>
</feature>
<protein>
    <submittedName>
        <fullName evidence="2">Uncharacterized protein</fullName>
    </submittedName>
</protein>
<feature type="compositionally biased region" description="Low complexity" evidence="1">
    <location>
        <begin position="115"/>
        <end position="131"/>
    </location>
</feature>
<feature type="non-terminal residue" evidence="2">
    <location>
        <position position="131"/>
    </location>
</feature>
<organism evidence="2 3">
    <name type="scientific">Prorocentrum cordatum</name>
    <dbReference type="NCBI Taxonomy" id="2364126"/>
    <lineage>
        <taxon>Eukaryota</taxon>
        <taxon>Sar</taxon>
        <taxon>Alveolata</taxon>
        <taxon>Dinophyceae</taxon>
        <taxon>Prorocentrales</taxon>
        <taxon>Prorocentraceae</taxon>
        <taxon>Prorocentrum</taxon>
    </lineage>
</organism>
<comment type="caution">
    <text evidence="2">The sequence shown here is derived from an EMBL/GenBank/DDBJ whole genome shotgun (WGS) entry which is preliminary data.</text>
</comment>
<keyword evidence="3" id="KW-1185">Reference proteome</keyword>
<evidence type="ECO:0000256" key="1">
    <source>
        <dbReference type="SAM" id="MobiDB-lite"/>
    </source>
</evidence>
<dbReference type="Proteomes" id="UP001189429">
    <property type="component" value="Unassembled WGS sequence"/>
</dbReference>
<gene>
    <name evidence="2" type="ORF">PCOR1329_LOCUS14480</name>
</gene>